<dbReference type="InterPro" id="IPR050583">
    <property type="entry name" value="Mycobacterial_A85_antigen"/>
</dbReference>
<evidence type="ECO:0000313" key="3">
    <source>
        <dbReference type="EMBL" id="QBE98535.1"/>
    </source>
</evidence>
<dbReference type="AlphaFoldDB" id="A0A4P6M346"/>
<keyword evidence="3" id="KW-0624">Polysaccharide degradation</keyword>
<dbReference type="SUPFAM" id="SSF53474">
    <property type="entry name" value="alpha/beta-Hydrolases"/>
    <property type="match status" value="1"/>
</dbReference>
<sequence>MKIKHLLVLFFAVTVAVAGCAKGQKTEMKQKTEEEQQTREKAHKLTEDEIKIGDQFTLVNFSSEILENTLTGENEKQELCIYLPPSYQDSERSYPVVYYLHGFSESEASFVMNQKKALDKVFTDGAKEFILVSINGTTKAGGSFYVNSSVSGNWEDYIIQEVIPTVDLNFRTLADRGSRGLCGFSMGGFGAVNLSFKHPDIFSSFLVIAPGLFADGGLPSAMESWKNDTGVLESYAQAFSPDTENKEIYGNIPEMDGTPEDEEIVKDWESGYGNIRRKVEEYLSLGIPLKAMEIIYGDMDTYTWIPEGCEFLSECLADREIEHSLVMIEGSGHSIPLDIAKTYLVPFFNENLDYE</sequence>
<feature type="coiled-coil region" evidence="1">
    <location>
        <begin position="21"/>
        <end position="48"/>
    </location>
</feature>
<reference evidence="3 4" key="1">
    <citation type="submission" date="2019-01" db="EMBL/GenBank/DDBJ databases">
        <title>PMF-metabolizing Aryl O-demethylase.</title>
        <authorList>
            <person name="Kim M."/>
        </authorList>
    </citation>
    <scope>NUCLEOTIDE SEQUENCE [LARGE SCALE GENOMIC DNA]</scope>
    <source>
        <strain evidence="3 4">PMF1</strain>
    </source>
</reference>
<name>A0A4P6M346_9FIRM</name>
<dbReference type="EMBL" id="CP035945">
    <property type="protein sequence ID" value="QBE98535.1"/>
    <property type="molecule type" value="Genomic_DNA"/>
</dbReference>
<keyword evidence="3" id="KW-0326">Glycosidase</keyword>
<dbReference type="InterPro" id="IPR000801">
    <property type="entry name" value="Esterase-like"/>
</dbReference>
<keyword evidence="1" id="KW-0175">Coiled coil</keyword>
<dbReference type="InterPro" id="IPR029058">
    <property type="entry name" value="AB_hydrolase_fold"/>
</dbReference>
<keyword evidence="3" id="KW-0119">Carbohydrate metabolism</keyword>
<protein>
    <submittedName>
        <fullName evidence="3">Endo-1,4-beta-xylanase/feruloyl esterase</fullName>
    </submittedName>
</protein>
<evidence type="ECO:0000313" key="4">
    <source>
        <dbReference type="Proteomes" id="UP000289794"/>
    </source>
</evidence>
<gene>
    <name evidence="3" type="ORF">PMF13cell1_04101</name>
</gene>
<dbReference type="GO" id="GO:0045493">
    <property type="term" value="P:xylan catabolic process"/>
    <property type="evidence" value="ECO:0007669"/>
    <property type="project" value="UniProtKB-KW"/>
</dbReference>
<accession>A0A4P6M346</accession>
<dbReference type="KEGG" id="bpro:PMF13cell1_04101"/>
<dbReference type="RefSeq" id="WP_165392531.1">
    <property type="nucleotide sequence ID" value="NZ_CP035945.1"/>
</dbReference>
<dbReference type="GO" id="GO:0016798">
    <property type="term" value="F:hydrolase activity, acting on glycosyl bonds"/>
    <property type="evidence" value="ECO:0007669"/>
    <property type="project" value="UniProtKB-KW"/>
</dbReference>
<proteinExistence type="predicted"/>
<keyword evidence="2" id="KW-0732">Signal</keyword>
<evidence type="ECO:0000256" key="2">
    <source>
        <dbReference type="SAM" id="SignalP"/>
    </source>
</evidence>
<dbReference type="Gene3D" id="3.40.50.1820">
    <property type="entry name" value="alpha/beta hydrolase"/>
    <property type="match status" value="1"/>
</dbReference>
<dbReference type="PANTHER" id="PTHR48098">
    <property type="entry name" value="ENTEROCHELIN ESTERASE-RELATED"/>
    <property type="match status" value="1"/>
</dbReference>
<keyword evidence="3" id="KW-0378">Hydrolase</keyword>
<feature type="signal peptide" evidence="2">
    <location>
        <begin position="1"/>
        <end position="21"/>
    </location>
</feature>
<evidence type="ECO:0000256" key="1">
    <source>
        <dbReference type="SAM" id="Coils"/>
    </source>
</evidence>
<dbReference type="Proteomes" id="UP000289794">
    <property type="component" value="Chromosome"/>
</dbReference>
<feature type="chain" id="PRO_5038557434" evidence="2">
    <location>
        <begin position="22"/>
        <end position="355"/>
    </location>
</feature>
<dbReference type="Pfam" id="PF00756">
    <property type="entry name" value="Esterase"/>
    <property type="match status" value="1"/>
</dbReference>
<organism evidence="3 4">
    <name type="scientific">Blautia producta</name>
    <dbReference type="NCBI Taxonomy" id="33035"/>
    <lineage>
        <taxon>Bacteria</taxon>
        <taxon>Bacillati</taxon>
        <taxon>Bacillota</taxon>
        <taxon>Clostridia</taxon>
        <taxon>Lachnospirales</taxon>
        <taxon>Lachnospiraceae</taxon>
        <taxon>Blautia</taxon>
    </lineage>
</organism>
<dbReference type="PROSITE" id="PS51257">
    <property type="entry name" value="PROKAR_LIPOPROTEIN"/>
    <property type="match status" value="1"/>
</dbReference>
<keyword evidence="3" id="KW-0858">Xylan degradation</keyword>